<protein>
    <submittedName>
        <fullName evidence="1">DUF177 domain-containing protein</fullName>
    </submittedName>
</protein>
<dbReference type="AlphaFoldDB" id="A0A4D7QPI4"/>
<dbReference type="Proteomes" id="UP000298588">
    <property type="component" value="Chromosome"/>
</dbReference>
<name>A0A4D7QPI4_9HYPH</name>
<dbReference type="RefSeq" id="WP_137100503.1">
    <property type="nucleotide sequence ID" value="NZ_CP039865.1"/>
</dbReference>
<organism evidence="1 2">
    <name type="scientific">Phreatobacter aquaticus</name>
    <dbReference type="NCBI Taxonomy" id="2570229"/>
    <lineage>
        <taxon>Bacteria</taxon>
        <taxon>Pseudomonadati</taxon>
        <taxon>Pseudomonadota</taxon>
        <taxon>Alphaproteobacteria</taxon>
        <taxon>Hyphomicrobiales</taxon>
        <taxon>Phreatobacteraceae</taxon>
        <taxon>Phreatobacter</taxon>
    </lineage>
</organism>
<sequence>MSEARPSGLPHWPVRLSQVPSGGLDFVRDRLSEDDARAFAAHLGVQALSAFHLKAHIRPHRGDGLAVEGRVRATVAQTCVVSLEAMDNLIDEEIEVSYRPQEVLKPVLVEDEDGIAIDAGIDSDDPLIGGTIDLAAIAAEFLALGIDPYPRKPGIDFDAPSAGEGASPFAALAKLKR</sequence>
<dbReference type="Pfam" id="PF02620">
    <property type="entry name" value="YceD"/>
    <property type="match status" value="1"/>
</dbReference>
<reference evidence="1 2" key="1">
    <citation type="submission" date="2019-04" db="EMBL/GenBank/DDBJ databases">
        <title>Phreatobacter aquaticus sp. nov.</title>
        <authorList>
            <person name="Choi A."/>
            <person name="Baek K."/>
        </authorList>
    </citation>
    <scope>NUCLEOTIDE SEQUENCE [LARGE SCALE GENOMIC DNA]</scope>
    <source>
        <strain evidence="1 2">NMCR1094</strain>
    </source>
</reference>
<dbReference type="EMBL" id="CP039865">
    <property type="protein sequence ID" value="QCK87174.1"/>
    <property type="molecule type" value="Genomic_DNA"/>
</dbReference>
<evidence type="ECO:0000313" key="2">
    <source>
        <dbReference type="Proteomes" id="UP000298588"/>
    </source>
</evidence>
<dbReference type="KEGG" id="paqt:E8L99_16105"/>
<gene>
    <name evidence="1" type="ORF">E8L99_16105</name>
</gene>
<keyword evidence="2" id="KW-1185">Reference proteome</keyword>
<accession>A0A4D7QPI4</accession>
<dbReference type="OrthoDB" id="8443793at2"/>
<proteinExistence type="predicted"/>
<dbReference type="InterPro" id="IPR003772">
    <property type="entry name" value="YceD"/>
</dbReference>
<evidence type="ECO:0000313" key="1">
    <source>
        <dbReference type="EMBL" id="QCK87174.1"/>
    </source>
</evidence>